<feature type="transmembrane region" description="Helical" evidence="6">
    <location>
        <begin position="365"/>
        <end position="383"/>
    </location>
</feature>
<evidence type="ECO:0000256" key="6">
    <source>
        <dbReference type="SAM" id="Phobius"/>
    </source>
</evidence>
<feature type="domain" description="DUF4131" evidence="8">
    <location>
        <begin position="28"/>
        <end position="170"/>
    </location>
</feature>
<feature type="transmembrane region" description="Helical" evidence="6">
    <location>
        <begin position="327"/>
        <end position="345"/>
    </location>
</feature>
<dbReference type="GO" id="GO:0005886">
    <property type="term" value="C:plasma membrane"/>
    <property type="evidence" value="ECO:0007669"/>
    <property type="project" value="UniProtKB-SubCell"/>
</dbReference>
<evidence type="ECO:0000256" key="1">
    <source>
        <dbReference type="ARBA" id="ARBA00004651"/>
    </source>
</evidence>
<feature type="transmembrane region" description="Helical" evidence="6">
    <location>
        <begin position="420"/>
        <end position="440"/>
    </location>
</feature>
<evidence type="ECO:0000256" key="3">
    <source>
        <dbReference type="ARBA" id="ARBA00022692"/>
    </source>
</evidence>
<comment type="caution">
    <text evidence="9">The sequence shown here is derived from an EMBL/GenBank/DDBJ whole genome shotgun (WGS) entry which is preliminary data.</text>
</comment>
<keyword evidence="2" id="KW-1003">Cell membrane</keyword>
<name>A0A1F5X3W7_9BACT</name>
<evidence type="ECO:0000256" key="5">
    <source>
        <dbReference type="ARBA" id="ARBA00023136"/>
    </source>
</evidence>
<evidence type="ECO:0000256" key="2">
    <source>
        <dbReference type="ARBA" id="ARBA00022475"/>
    </source>
</evidence>
<feature type="transmembrane region" description="Helical" evidence="6">
    <location>
        <begin position="29"/>
        <end position="45"/>
    </location>
</feature>
<dbReference type="EMBL" id="MFIE01000017">
    <property type="protein sequence ID" value="OGF82584.1"/>
    <property type="molecule type" value="Genomic_DNA"/>
</dbReference>
<dbReference type="Pfam" id="PF03772">
    <property type="entry name" value="Competence"/>
    <property type="match status" value="1"/>
</dbReference>
<organism evidence="9 10">
    <name type="scientific">Candidatus Giovannonibacteria bacterium RIFCSPLOWO2_01_FULL_46_13</name>
    <dbReference type="NCBI Taxonomy" id="1798352"/>
    <lineage>
        <taxon>Bacteria</taxon>
        <taxon>Candidatus Giovannoniibacteriota</taxon>
    </lineage>
</organism>
<keyword evidence="3 6" id="KW-0812">Transmembrane</keyword>
<dbReference type="Proteomes" id="UP000178684">
    <property type="component" value="Unassembled WGS sequence"/>
</dbReference>
<reference evidence="9 10" key="1">
    <citation type="journal article" date="2016" name="Nat. Commun.">
        <title>Thousands of microbial genomes shed light on interconnected biogeochemical processes in an aquifer system.</title>
        <authorList>
            <person name="Anantharaman K."/>
            <person name="Brown C.T."/>
            <person name="Hug L.A."/>
            <person name="Sharon I."/>
            <person name="Castelle C.J."/>
            <person name="Probst A.J."/>
            <person name="Thomas B.C."/>
            <person name="Singh A."/>
            <person name="Wilkins M.J."/>
            <person name="Karaoz U."/>
            <person name="Brodie E.L."/>
            <person name="Williams K.H."/>
            <person name="Hubbard S.S."/>
            <person name="Banfield J.F."/>
        </authorList>
    </citation>
    <scope>NUCLEOTIDE SEQUENCE [LARGE SCALE GENOMIC DNA]</scope>
</reference>
<comment type="subcellular location">
    <subcellularLocation>
        <location evidence="1">Cell membrane</location>
        <topology evidence="1">Multi-pass membrane protein</topology>
    </subcellularLocation>
</comment>
<dbReference type="InterPro" id="IPR052159">
    <property type="entry name" value="Competence_DNA_uptake"/>
</dbReference>
<feature type="transmembrane region" description="Helical" evidence="6">
    <location>
        <begin position="52"/>
        <end position="70"/>
    </location>
</feature>
<feature type="domain" description="ComEC/Rec2-related protein" evidence="7">
    <location>
        <begin position="210"/>
        <end position="445"/>
    </location>
</feature>
<evidence type="ECO:0000313" key="9">
    <source>
        <dbReference type="EMBL" id="OGF82584.1"/>
    </source>
</evidence>
<dbReference type="AlphaFoldDB" id="A0A1F5X3W7"/>
<keyword evidence="5 6" id="KW-0472">Membrane</keyword>
<feature type="transmembrane region" description="Helical" evidence="6">
    <location>
        <begin position="395"/>
        <end position="414"/>
    </location>
</feature>
<gene>
    <name evidence="9" type="ORF">A3B18_01320</name>
</gene>
<evidence type="ECO:0000259" key="7">
    <source>
        <dbReference type="Pfam" id="PF03772"/>
    </source>
</evidence>
<sequence>MRKLLLQALVGFFFGVALRSFFDFDIEFLVLALFVAGFLGFIFWVRKESELILVQIAFFLAAFALGGLRYEIQDSREYVKAMEKNLGENVEVLGVLTEDPQKLEKFTRAILKTEEGVKILLSLPHYPEIKYGDKLKISGKLAEPQNFSDFDWKNYLAKDNIYFEMFLPEVSSREEGGFWLKKFLFSTKHSFIENLSKVLPEPHSSFLAGLTIGERSSLPEELEENFRNLGVVHIIALSGYNISIISDNSLKLINYIPVAKIIRTGIATLLVVLFALLTGASATVVRAAIMGVLILWARETGKVYQALSALIFAAFLMTLFNPKILRFDASFQLSFLATAGLIFLAPRLETYFSRVPNVFKLRENLIATISAQIFVLPLLIYLGGTFSWKTLPANILMLSTIPYTMFLGFLSGLAGFISYYLSWIFAWPAYWLLAYELWIVKIFSGL</sequence>
<evidence type="ECO:0000313" key="10">
    <source>
        <dbReference type="Proteomes" id="UP000178684"/>
    </source>
</evidence>
<dbReference type="Pfam" id="PF13567">
    <property type="entry name" value="DUF4131"/>
    <property type="match status" value="1"/>
</dbReference>
<evidence type="ECO:0000259" key="8">
    <source>
        <dbReference type="Pfam" id="PF13567"/>
    </source>
</evidence>
<evidence type="ECO:0008006" key="11">
    <source>
        <dbReference type="Google" id="ProtNLM"/>
    </source>
</evidence>
<dbReference type="InterPro" id="IPR025405">
    <property type="entry name" value="DUF4131"/>
</dbReference>
<dbReference type="InterPro" id="IPR004477">
    <property type="entry name" value="ComEC_N"/>
</dbReference>
<keyword evidence="4 6" id="KW-1133">Transmembrane helix</keyword>
<evidence type="ECO:0000256" key="4">
    <source>
        <dbReference type="ARBA" id="ARBA00022989"/>
    </source>
</evidence>
<dbReference type="NCBIfam" id="TIGR00360">
    <property type="entry name" value="ComEC_N-term"/>
    <property type="match status" value="1"/>
</dbReference>
<proteinExistence type="predicted"/>
<protein>
    <recommendedName>
        <fullName evidence="11">ComEC/Rec2-related protein domain-containing protein</fullName>
    </recommendedName>
</protein>
<feature type="transmembrane region" description="Helical" evidence="6">
    <location>
        <begin position="303"/>
        <end position="320"/>
    </location>
</feature>
<dbReference type="PANTHER" id="PTHR30619">
    <property type="entry name" value="DNA INTERNALIZATION/COMPETENCE PROTEIN COMEC/REC2"/>
    <property type="match status" value="1"/>
</dbReference>
<dbReference type="PANTHER" id="PTHR30619:SF7">
    <property type="entry name" value="BETA-LACTAMASE DOMAIN PROTEIN"/>
    <property type="match status" value="1"/>
</dbReference>
<accession>A0A1F5X3W7</accession>
<feature type="transmembrane region" description="Helical" evidence="6">
    <location>
        <begin position="266"/>
        <end position="297"/>
    </location>
</feature>